<evidence type="ECO:0000313" key="2">
    <source>
        <dbReference type="Proteomes" id="UP001177023"/>
    </source>
</evidence>
<protein>
    <submittedName>
        <fullName evidence="1">Uncharacterized protein</fullName>
    </submittedName>
</protein>
<dbReference type="EMBL" id="CATQJA010002700">
    <property type="protein sequence ID" value="CAJ0584767.1"/>
    <property type="molecule type" value="Genomic_DNA"/>
</dbReference>
<dbReference type="Proteomes" id="UP001177023">
    <property type="component" value="Unassembled WGS sequence"/>
</dbReference>
<keyword evidence="2" id="KW-1185">Reference proteome</keyword>
<proteinExistence type="predicted"/>
<name>A0AA36DC43_9BILA</name>
<evidence type="ECO:0000313" key="1">
    <source>
        <dbReference type="EMBL" id="CAJ0584767.1"/>
    </source>
</evidence>
<feature type="non-terminal residue" evidence="1">
    <location>
        <position position="1"/>
    </location>
</feature>
<dbReference type="AlphaFoldDB" id="A0AA36DC43"/>
<reference evidence="1" key="1">
    <citation type="submission" date="2023-06" db="EMBL/GenBank/DDBJ databases">
        <authorList>
            <person name="Delattre M."/>
        </authorList>
    </citation>
    <scope>NUCLEOTIDE SEQUENCE</scope>
    <source>
        <strain evidence="1">AF72</strain>
    </source>
</reference>
<gene>
    <name evidence="1" type="ORF">MSPICULIGERA_LOCUS22809</name>
</gene>
<organism evidence="1 2">
    <name type="scientific">Mesorhabditis spiculigera</name>
    <dbReference type="NCBI Taxonomy" id="96644"/>
    <lineage>
        <taxon>Eukaryota</taxon>
        <taxon>Metazoa</taxon>
        <taxon>Ecdysozoa</taxon>
        <taxon>Nematoda</taxon>
        <taxon>Chromadorea</taxon>
        <taxon>Rhabditida</taxon>
        <taxon>Rhabditina</taxon>
        <taxon>Rhabditomorpha</taxon>
        <taxon>Rhabditoidea</taxon>
        <taxon>Rhabditidae</taxon>
        <taxon>Mesorhabditinae</taxon>
        <taxon>Mesorhabditis</taxon>
    </lineage>
</organism>
<accession>A0AA36DC43</accession>
<comment type="caution">
    <text evidence="1">The sequence shown here is derived from an EMBL/GenBank/DDBJ whole genome shotgun (WGS) entry which is preliminary data.</text>
</comment>
<sequence length="310" mass="34953">MEKVAVPPNQQYINEFQGVLQAALRTVTGSSGVTVDAKNGSDIFDEWKEEIAEIFGWDHEKPVERFTRAASSDGYVKGQEPGEKPKWTADELEAERKQFALLEASSEVNRPPLLRPLEPLIYNHTDPGATVIYGFFKITPSLHLKDGDIKKPAYNAEISYKIVYTMCTTGHCSYTRYMQMWEAVAQNHLRALMLGNYIPGSWNHYWVPNGMAMHMLYVTLANKHQPFAHLKLRFSNVMCAAFTAGATARIGLASRDLESLTIDELEEMTTARGTVYRATAVFDTLMLGFRSAYGKQTWMKARIYIALSGF</sequence>